<keyword evidence="5 10" id="KW-0812">Transmembrane</keyword>
<feature type="transmembrane region" description="Helical" evidence="10">
    <location>
        <begin position="67"/>
        <end position="90"/>
    </location>
</feature>
<feature type="transmembrane region" description="Helical" evidence="10">
    <location>
        <begin position="172"/>
        <end position="194"/>
    </location>
</feature>
<protein>
    <recommendedName>
        <fullName evidence="9">Multidrug-efflux transporter</fullName>
    </recommendedName>
</protein>
<gene>
    <name evidence="11" type="ORF">ACFQ14_13465</name>
</gene>
<dbReference type="PANTHER" id="PTHR43298">
    <property type="entry name" value="MULTIDRUG RESISTANCE PROTEIN NORM-RELATED"/>
    <property type="match status" value="1"/>
</dbReference>
<accession>A0ABW3FIU0</accession>
<evidence type="ECO:0000256" key="8">
    <source>
        <dbReference type="ARBA" id="ARBA00023136"/>
    </source>
</evidence>
<evidence type="ECO:0000256" key="6">
    <source>
        <dbReference type="ARBA" id="ARBA00022989"/>
    </source>
</evidence>
<keyword evidence="12" id="KW-1185">Reference proteome</keyword>
<dbReference type="EMBL" id="JBHTJV010000012">
    <property type="protein sequence ID" value="MFD0917418.1"/>
    <property type="molecule type" value="Genomic_DNA"/>
</dbReference>
<dbReference type="Pfam" id="PF01554">
    <property type="entry name" value="MatE"/>
    <property type="match status" value="2"/>
</dbReference>
<keyword evidence="3" id="KW-0050">Antiport</keyword>
<evidence type="ECO:0000256" key="10">
    <source>
        <dbReference type="SAM" id="Phobius"/>
    </source>
</evidence>
<dbReference type="Proteomes" id="UP001597101">
    <property type="component" value="Unassembled WGS sequence"/>
</dbReference>
<evidence type="ECO:0000256" key="4">
    <source>
        <dbReference type="ARBA" id="ARBA00022475"/>
    </source>
</evidence>
<dbReference type="InterPro" id="IPR048279">
    <property type="entry name" value="MdtK-like"/>
</dbReference>
<feature type="transmembrane region" description="Helical" evidence="10">
    <location>
        <begin position="436"/>
        <end position="456"/>
    </location>
</feature>
<comment type="caution">
    <text evidence="11">The sequence shown here is derived from an EMBL/GenBank/DDBJ whole genome shotgun (WGS) entry which is preliminary data.</text>
</comment>
<feature type="transmembrane region" description="Helical" evidence="10">
    <location>
        <begin position="369"/>
        <end position="392"/>
    </location>
</feature>
<feature type="transmembrane region" description="Helical" evidence="10">
    <location>
        <begin position="206"/>
        <end position="227"/>
    </location>
</feature>
<dbReference type="PIRSF" id="PIRSF006603">
    <property type="entry name" value="DinF"/>
    <property type="match status" value="1"/>
</dbReference>
<keyword evidence="4" id="KW-1003">Cell membrane</keyword>
<dbReference type="PANTHER" id="PTHR43298:SF2">
    <property type="entry name" value="FMN_FAD EXPORTER YEEO-RELATED"/>
    <property type="match status" value="1"/>
</dbReference>
<feature type="transmembrane region" description="Helical" evidence="10">
    <location>
        <begin position="26"/>
        <end position="55"/>
    </location>
</feature>
<evidence type="ECO:0000256" key="3">
    <source>
        <dbReference type="ARBA" id="ARBA00022449"/>
    </source>
</evidence>
<dbReference type="InterPro" id="IPR050222">
    <property type="entry name" value="MATE_MdtK"/>
</dbReference>
<dbReference type="NCBIfam" id="TIGR00797">
    <property type="entry name" value="matE"/>
    <property type="match status" value="1"/>
</dbReference>
<evidence type="ECO:0000256" key="9">
    <source>
        <dbReference type="ARBA" id="ARBA00031636"/>
    </source>
</evidence>
<evidence type="ECO:0000256" key="5">
    <source>
        <dbReference type="ARBA" id="ARBA00022692"/>
    </source>
</evidence>
<name>A0ABW3FIU0_9HYPH</name>
<feature type="transmembrane region" description="Helical" evidence="10">
    <location>
        <begin position="142"/>
        <end position="160"/>
    </location>
</feature>
<feature type="transmembrane region" description="Helical" evidence="10">
    <location>
        <begin position="102"/>
        <end position="122"/>
    </location>
</feature>
<feature type="transmembrane region" description="Helical" evidence="10">
    <location>
        <begin position="326"/>
        <end position="349"/>
    </location>
</feature>
<proteinExistence type="predicted"/>
<organism evidence="11 12">
    <name type="scientific">Pseudahrensia aquimaris</name>
    <dbReference type="NCBI Taxonomy" id="744461"/>
    <lineage>
        <taxon>Bacteria</taxon>
        <taxon>Pseudomonadati</taxon>
        <taxon>Pseudomonadota</taxon>
        <taxon>Alphaproteobacteria</taxon>
        <taxon>Hyphomicrobiales</taxon>
        <taxon>Ahrensiaceae</taxon>
        <taxon>Pseudahrensia</taxon>
    </lineage>
</organism>
<keyword evidence="7" id="KW-0406">Ion transport</keyword>
<evidence type="ECO:0000313" key="11">
    <source>
        <dbReference type="EMBL" id="MFD0917418.1"/>
    </source>
</evidence>
<dbReference type="InterPro" id="IPR002528">
    <property type="entry name" value="MATE_fam"/>
</dbReference>
<evidence type="ECO:0000256" key="1">
    <source>
        <dbReference type="ARBA" id="ARBA00004429"/>
    </source>
</evidence>
<feature type="transmembrane region" description="Helical" evidence="10">
    <location>
        <begin position="284"/>
        <end position="305"/>
    </location>
</feature>
<feature type="transmembrane region" description="Helical" evidence="10">
    <location>
        <begin position="254"/>
        <end position="278"/>
    </location>
</feature>
<dbReference type="CDD" id="cd13131">
    <property type="entry name" value="MATE_NorM_like"/>
    <property type="match status" value="1"/>
</dbReference>
<evidence type="ECO:0000313" key="12">
    <source>
        <dbReference type="Proteomes" id="UP001597101"/>
    </source>
</evidence>
<keyword evidence="8 10" id="KW-0472">Membrane</keyword>
<feature type="transmembrane region" description="Helical" evidence="10">
    <location>
        <begin position="404"/>
        <end position="424"/>
    </location>
</feature>
<keyword evidence="6 10" id="KW-1133">Transmembrane helix</keyword>
<keyword evidence="2" id="KW-0813">Transport</keyword>
<evidence type="ECO:0000256" key="2">
    <source>
        <dbReference type="ARBA" id="ARBA00022448"/>
    </source>
</evidence>
<comment type="subcellular location">
    <subcellularLocation>
        <location evidence="1">Cell inner membrane</location>
        <topology evidence="1">Multi-pass membrane protein</topology>
    </subcellularLocation>
</comment>
<reference evidence="12" key="1">
    <citation type="journal article" date="2019" name="Int. J. Syst. Evol. Microbiol.">
        <title>The Global Catalogue of Microorganisms (GCM) 10K type strain sequencing project: providing services to taxonomists for standard genome sequencing and annotation.</title>
        <authorList>
            <consortium name="The Broad Institute Genomics Platform"/>
            <consortium name="The Broad Institute Genome Sequencing Center for Infectious Disease"/>
            <person name="Wu L."/>
            <person name="Ma J."/>
        </authorList>
    </citation>
    <scope>NUCLEOTIDE SEQUENCE [LARGE SCALE GENOMIC DNA]</scope>
    <source>
        <strain evidence="12">CCUG 60023</strain>
    </source>
</reference>
<sequence>MSNPAPTVDTGQNNARPMGEHVRATIVLGVPLVAAQIAQMLITVIDTVMLGWLGVAELAAGTLAGQLFFLFIIFGLGFAAAMIPLVAGALGKGDEREVRRSARMGLWALVALSIAFMVPLWFTRDILLVLGQEVELVDLAERYMRIAQWSLIPAFVLIGLRGFLTALEWAGAVLAITIFATVLNAALNYAFIFGNWGAPRLEMEGAAVATVLANLAAAVLAAIVVAVSKKTRGYSVFTRFWRPDWAALSTISRLGFPISLTILAEAGLFSAASIMIGWLGKEPLAAHGIALQIASLAFMVPLGLSQVASVRVGNAVGRSAWMDVALATRAVIWLAVGFAVISGVVFIAIPEVLSALFLDADDPNAPTVLQLTVPLLYMAAAFQIVDGLQAVGSGALRGLKDTKVPMIMATIAYWPVGLSAAYFFAYPMGYGATGVWAGLVAGLAVASVCMIGRFILRTRYGLTPA</sequence>
<dbReference type="RefSeq" id="WP_377213275.1">
    <property type="nucleotide sequence ID" value="NZ_JBHTJV010000012.1"/>
</dbReference>
<evidence type="ECO:0000256" key="7">
    <source>
        <dbReference type="ARBA" id="ARBA00023065"/>
    </source>
</evidence>